<name>A0A833J3K7_9HYPH</name>
<organism evidence="2 3">
    <name type="scientific">Methylorubrum populi</name>
    <dbReference type="NCBI Taxonomy" id="223967"/>
    <lineage>
        <taxon>Bacteria</taxon>
        <taxon>Pseudomonadati</taxon>
        <taxon>Pseudomonadota</taxon>
        <taxon>Alphaproteobacteria</taxon>
        <taxon>Hyphomicrobiales</taxon>
        <taxon>Methylobacteriaceae</taxon>
        <taxon>Methylorubrum</taxon>
    </lineage>
</organism>
<dbReference type="AlphaFoldDB" id="A0A833J3K7"/>
<sequence length="268" mass="27923">MKIGFFADDDSACRVAFLADKAFDWADDASSGGPSYLAGGECIAEAVPDYLDAATAKGANLFVALPLGCVDHLSIRSRLDLAVVTSGHQPLAVANARRAWAAELASSPADVPPVWMLPCRHEGRSSVVRTLPVRFDMRHGGGRNRSARLGGATAEQALGLAASLLLAAEDPYANTLSPEDVTHVLQGRTTAAGLALRDRLLELASHFEDGVAEAAAAPVRKRGSGGTVVSTLPPRPRGGRTLARKKSRANATSVTVAPDARAALRGAR</sequence>
<dbReference type="EMBL" id="WEKV01000014">
    <property type="protein sequence ID" value="KAB7783910.1"/>
    <property type="molecule type" value="Genomic_DNA"/>
</dbReference>
<evidence type="ECO:0000256" key="1">
    <source>
        <dbReference type="SAM" id="MobiDB-lite"/>
    </source>
</evidence>
<feature type="region of interest" description="Disordered" evidence="1">
    <location>
        <begin position="222"/>
        <end position="268"/>
    </location>
</feature>
<evidence type="ECO:0000313" key="2">
    <source>
        <dbReference type="EMBL" id="KAB7783910.1"/>
    </source>
</evidence>
<gene>
    <name evidence="2" type="ORF">F8B43_3833</name>
</gene>
<dbReference type="RefSeq" id="WP_152277976.1">
    <property type="nucleotide sequence ID" value="NZ_WEKV01000014.1"/>
</dbReference>
<dbReference type="Proteomes" id="UP000469949">
    <property type="component" value="Unassembled WGS sequence"/>
</dbReference>
<comment type="caution">
    <text evidence="2">The sequence shown here is derived from an EMBL/GenBank/DDBJ whole genome shotgun (WGS) entry which is preliminary data.</text>
</comment>
<accession>A0A833J3K7</accession>
<protein>
    <submittedName>
        <fullName evidence="2">Uncharacterized protein</fullName>
    </submittedName>
</protein>
<evidence type="ECO:0000313" key="3">
    <source>
        <dbReference type="Proteomes" id="UP000469949"/>
    </source>
</evidence>
<proteinExistence type="predicted"/>
<reference evidence="2 3" key="1">
    <citation type="submission" date="2019-10" db="EMBL/GenBank/DDBJ databases">
        <title>Draft Genome Sequence of the Caffeine Degrading Methylotroph Methylorubrum populi PINKEL.</title>
        <authorList>
            <person name="Dawson S.C."/>
            <person name="Zhang X."/>
            <person name="Wright M.E."/>
            <person name="Sharma G."/>
            <person name="Langner J.T."/>
            <person name="Ditty J.L."/>
            <person name="Subuyuj G.A."/>
        </authorList>
    </citation>
    <scope>NUCLEOTIDE SEQUENCE [LARGE SCALE GENOMIC DNA]</scope>
    <source>
        <strain evidence="2 3">Pinkel</strain>
    </source>
</reference>